<feature type="chain" id="PRO_5026954502" evidence="1">
    <location>
        <begin position="20"/>
        <end position="169"/>
    </location>
</feature>
<dbReference type="AlphaFoldDB" id="A0A6P0ULD3"/>
<keyword evidence="1" id="KW-0732">Signal</keyword>
<evidence type="ECO:0000313" key="3">
    <source>
        <dbReference type="Proteomes" id="UP000468581"/>
    </source>
</evidence>
<evidence type="ECO:0000256" key="1">
    <source>
        <dbReference type="SAM" id="SignalP"/>
    </source>
</evidence>
<name>A0A6P0ULD3_9FLAO</name>
<dbReference type="RefSeq" id="WP_163606375.1">
    <property type="nucleotide sequence ID" value="NZ_JAABOO010000002.1"/>
</dbReference>
<proteinExistence type="predicted"/>
<dbReference type="EMBL" id="JAABOO010000002">
    <property type="protein sequence ID" value="NER13332.1"/>
    <property type="molecule type" value="Genomic_DNA"/>
</dbReference>
<keyword evidence="3" id="KW-1185">Reference proteome</keyword>
<sequence length="169" mass="19048">MKKLILLLLLCTYCFTGNAQESANSELTTYYFIRHAEKDRTDPNNRNPTLTQDGLSRALKWAETFKNVRFDAVYSTNYERTKQTAAPTAHKNKLEVSIYDPRGLDLKSFLAETKGKTVLVVGHSNTTPAFVNGILGNKKYEQIDDSNNANLYIVTLSGDQKSSNLLYIN</sequence>
<gene>
    <name evidence="2" type="ORF">GWK08_07775</name>
</gene>
<dbReference type="Pfam" id="PF00300">
    <property type="entry name" value="His_Phos_1"/>
    <property type="match status" value="1"/>
</dbReference>
<dbReference type="Gene3D" id="3.40.50.1240">
    <property type="entry name" value="Phosphoglycerate mutase-like"/>
    <property type="match status" value="1"/>
</dbReference>
<reference evidence="2 3" key="1">
    <citation type="submission" date="2020-01" db="EMBL/GenBank/DDBJ databases">
        <title>Leptobacterium flavescens.</title>
        <authorList>
            <person name="Wang G."/>
        </authorList>
    </citation>
    <scope>NUCLEOTIDE SEQUENCE [LARGE SCALE GENOMIC DNA]</scope>
    <source>
        <strain evidence="2 3">KCTC 22160</strain>
    </source>
</reference>
<comment type="caution">
    <text evidence="2">The sequence shown here is derived from an EMBL/GenBank/DDBJ whole genome shotgun (WGS) entry which is preliminary data.</text>
</comment>
<feature type="signal peptide" evidence="1">
    <location>
        <begin position="1"/>
        <end position="19"/>
    </location>
</feature>
<dbReference type="Proteomes" id="UP000468581">
    <property type="component" value="Unassembled WGS sequence"/>
</dbReference>
<dbReference type="CDD" id="cd07067">
    <property type="entry name" value="HP_PGM_like"/>
    <property type="match status" value="1"/>
</dbReference>
<protein>
    <submittedName>
        <fullName evidence="2">Phosphoglycerate mutase</fullName>
    </submittedName>
</protein>
<evidence type="ECO:0000313" key="2">
    <source>
        <dbReference type="EMBL" id="NER13332.1"/>
    </source>
</evidence>
<dbReference type="SUPFAM" id="SSF53254">
    <property type="entry name" value="Phosphoglycerate mutase-like"/>
    <property type="match status" value="1"/>
</dbReference>
<organism evidence="2 3">
    <name type="scientific">Leptobacterium flavescens</name>
    <dbReference type="NCBI Taxonomy" id="472055"/>
    <lineage>
        <taxon>Bacteria</taxon>
        <taxon>Pseudomonadati</taxon>
        <taxon>Bacteroidota</taxon>
        <taxon>Flavobacteriia</taxon>
        <taxon>Flavobacteriales</taxon>
        <taxon>Flavobacteriaceae</taxon>
        <taxon>Leptobacterium</taxon>
    </lineage>
</organism>
<dbReference type="InterPro" id="IPR029033">
    <property type="entry name" value="His_PPase_superfam"/>
</dbReference>
<dbReference type="InterPro" id="IPR013078">
    <property type="entry name" value="His_Pase_superF_clade-1"/>
</dbReference>
<accession>A0A6P0ULD3</accession>